<accession>A0A0F8ZWQ1</accession>
<proteinExistence type="predicted"/>
<evidence type="ECO:0000313" key="1">
    <source>
        <dbReference type="EMBL" id="KKK98307.1"/>
    </source>
</evidence>
<dbReference type="AlphaFoldDB" id="A0A0F8ZWQ1"/>
<dbReference type="EMBL" id="LAZR01045673">
    <property type="protein sequence ID" value="KKK98307.1"/>
    <property type="molecule type" value="Genomic_DNA"/>
</dbReference>
<feature type="non-terminal residue" evidence="1">
    <location>
        <position position="1"/>
    </location>
</feature>
<gene>
    <name evidence="1" type="ORF">LCGC14_2644050</name>
</gene>
<protein>
    <recommendedName>
        <fullName evidence="2">GH16 domain-containing protein</fullName>
    </recommendedName>
</protein>
<organism evidence="1">
    <name type="scientific">marine sediment metagenome</name>
    <dbReference type="NCBI Taxonomy" id="412755"/>
    <lineage>
        <taxon>unclassified sequences</taxon>
        <taxon>metagenomes</taxon>
        <taxon>ecological metagenomes</taxon>
    </lineage>
</organism>
<name>A0A0F8ZWQ1_9ZZZZ</name>
<sequence length="225" mass="24270">IMWTVGNEGTAARNPTALTSTGDVNGVLELDSGTDNDGTSRMRSQEIFTADHRPVALFRAQISSTITTTKFELGFTGTALGDNGENSGAVLVKATPTSTATDYACIVYDTDDDTSVDLQTDGGNSVVASVVSVPAFTGTDSTFVTQTWYDFMIAVNEQGEVRFWVDSTFRGVIRGTSANDTGPDIDLETLSIWAFCQSRDGTQSLMYLDYVLAWQERVRLPRAVA</sequence>
<comment type="caution">
    <text evidence="1">The sequence shown here is derived from an EMBL/GenBank/DDBJ whole genome shotgun (WGS) entry which is preliminary data.</text>
</comment>
<evidence type="ECO:0008006" key="2">
    <source>
        <dbReference type="Google" id="ProtNLM"/>
    </source>
</evidence>
<reference evidence="1" key="1">
    <citation type="journal article" date="2015" name="Nature">
        <title>Complex archaea that bridge the gap between prokaryotes and eukaryotes.</title>
        <authorList>
            <person name="Spang A."/>
            <person name="Saw J.H."/>
            <person name="Jorgensen S.L."/>
            <person name="Zaremba-Niedzwiedzka K."/>
            <person name="Martijn J."/>
            <person name="Lind A.E."/>
            <person name="van Eijk R."/>
            <person name="Schleper C."/>
            <person name="Guy L."/>
            <person name="Ettema T.J."/>
        </authorList>
    </citation>
    <scope>NUCLEOTIDE SEQUENCE</scope>
</reference>